<evidence type="ECO:0000256" key="5">
    <source>
        <dbReference type="ARBA" id="ARBA00022989"/>
    </source>
</evidence>
<name>A0A382SDQ2_9ZZZZ</name>
<evidence type="ECO:0000256" key="3">
    <source>
        <dbReference type="ARBA" id="ARBA00022692"/>
    </source>
</evidence>
<feature type="transmembrane region" description="Helical" evidence="7">
    <location>
        <begin position="125"/>
        <end position="145"/>
    </location>
</feature>
<evidence type="ECO:0000256" key="2">
    <source>
        <dbReference type="ARBA" id="ARBA00005840"/>
    </source>
</evidence>
<feature type="transmembrane region" description="Helical" evidence="7">
    <location>
        <begin position="95"/>
        <end position="113"/>
    </location>
</feature>
<evidence type="ECO:0000256" key="7">
    <source>
        <dbReference type="SAM" id="Phobius"/>
    </source>
</evidence>
<evidence type="ECO:0000256" key="1">
    <source>
        <dbReference type="ARBA" id="ARBA00004141"/>
    </source>
</evidence>
<comment type="similarity">
    <text evidence="2">Belongs to the CcmC/CycZ/HelC family.</text>
</comment>
<dbReference type="EMBL" id="UINC01128327">
    <property type="protein sequence ID" value="SVD08006.1"/>
    <property type="molecule type" value="Genomic_DNA"/>
</dbReference>
<dbReference type="InterPro" id="IPR045062">
    <property type="entry name" value="Cyt_c_biogenesis_CcsA/CcmC"/>
</dbReference>
<gene>
    <name evidence="9" type="ORF">METZ01_LOCUS360860</name>
</gene>
<dbReference type="AlphaFoldDB" id="A0A382SDQ2"/>
<keyword evidence="6 7" id="KW-0472">Membrane</keyword>
<dbReference type="PRINTS" id="PR01386">
    <property type="entry name" value="CCMCBIOGNSIS"/>
</dbReference>
<dbReference type="InterPro" id="IPR002541">
    <property type="entry name" value="Cyt_c_assembly"/>
</dbReference>
<proteinExistence type="inferred from homology"/>
<keyword evidence="3 7" id="KW-0812">Transmembrane</keyword>
<dbReference type="GO" id="GO:0020037">
    <property type="term" value="F:heme binding"/>
    <property type="evidence" value="ECO:0007669"/>
    <property type="project" value="InterPro"/>
</dbReference>
<dbReference type="PANTHER" id="PTHR30071:SF1">
    <property type="entry name" value="CYTOCHROME B_B6 PROTEIN-RELATED"/>
    <property type="match status" value="1"/>
</dbReference>
<feature type="transmembrane region" description="Helical" evidence="7">
    <location>
        <begin position="167"/>
        <end position="185"/>
    </location>
</feature>
<organism evidence="9">
    <name type="scientific">marine metagenome</name>
    <dbReference type="NCBI Taxonomy" id="408172"/>
    <lineage>
        <taxon>unclassified sequences</taxon>
        <taxon>metagenomes</taxon>
        <taxon>ecological metagenomes</taxon>
    </lineage>
</organism>
<keyword evidence="5 7" id="KW-1133">Transmembrane helix</keyword>
<keyword evidence="4" id="KW-0201">Cytochrome c-type biogenesis</keyword>
<feature type="domain" description="Cytochrome c assembly protein" evidence="8">
    <location>
        <begin position="13"/>
        <end position="149"/>
    </location>
</feature>
<dbReference type="GO" id="GO:0017004">
    <property type="term" value="P:cytochrome complex assembly"/>
    <property type="evidence" value="ECO:0007669"/>
    <property type="project" value="UniProtKB-KW"/>
</dbReference>
<protein>
    <recommendedName>
        <fullName evidence="8">Cytochrome c assembly protein domain-containing protein</fullName>
    </recommendedName>
</protein>
<dbReference type="InterPro" id="IPR003557">
    <property type="entry name" value="Cyt_c_biogenesis_CcmC"/>
</dbReference>
<evidence type="ECO:0000259" key="8">
    <source>
        <dbReference type="Pfam" id="PF01578"/>
    </source>
</evidence>
<evidence type="ECO:0000256" key="6">
    <source>
        <dbReference type="ARBA" id="ARBA00023136"/>
    </source>
</evidence>
<feature type="transmembrane region" description="Helical" evidence="7">
    <location>
        <begin position="62"/>
        <end position="83"/>
    </location>
</feature>
<evidence type="ECO:0000256" key="4">
    <source>
        <dbReference type="ARBA" id="ARBA00022748"/>
    </source>
</evidence>
<reference evidence="9" key="1">
    <citation type="submission" date="2018-05" db="EMBL/GenBank/DDBJ databases">
        <authorList>
            <person name="Lanie J.A."/>
            <person name="Ng W.-L."/>
            <person name="Kazmierczak K.M."/>
            <person name="Andrzejewski T.M."/>
            <person name="Davidsen T.M."/>
            <person name="Wayne K.J."/>
            <person name="Tettelin H."/>
            <person name="Glass J.I."/>
            <person name="Rusch D."/>
            <person name="Podicherti R."/>
            <person name="Tsui H.-C.T."/>
            <person name="Winkler M.E."/>
        </authorList>
    </citation>
    <scope>NUCLEOTIDE SEQUENCE</scope>
</reference>
<evidence type="ECO:0000313" key="9">
    <source>
        <dbReference type="EMBL" id="SVD08006.1"/>
    </source>
</evidence>
<feature type="transmembrane region" description="Helical" evidence="7">
    <location>
        <begin position="32"/>
        <end position="50"/>
    </location>
</feature>
<accession>A0A382SDQ2</accession>
<dbReference type="GO" id="GO:0015232">
    <property type="term" value="F:heme transmembrane transporter activity"/>
    <property type="evidence" value="ECO:0007669"/>
    <property type="project" value="InterPro"/>
</dbReference>
<dbReference type="GO" id="GO:0005886">
    <property type="term" value="C:plasma membrane"/>
    <property type="evidence" value="ECO:0007669"/>
    <property type="project" value="TreeGrafter"/>
</dbReference>
<comment type="subcellular location">
    <subcellularLocation>
        <location evidence="1">Membrane</location>
        <topology evidence="1">Multi-pass membrane protein</topology>
    </subcellularLocation>
</comment>
<sequence>MLIALAAVFLWVPTEKEMGIIQRIFYFHVPSAMSAFLAFFLVFIGSTQYLRTREEKWDRLALSAAELGVMFGLIVLLTGPLWAKPAWGVYWRWEPRLTSMLITFTIYVAYLMLRDYGAQASQAPRLGAVMGILAFANVPLVYYAVDLWSADQQLHPRKVGLEPTMEYAKWICYATFFLLLFHLVAQRMELARIESAVVRLRQKLDDA</sequence>
<dbReference type="Pfam" id="PF01578">
    <property type="entry name" value="Cytochrom_C_asm"/>
    <property type="match status" value="1"/>
</dbReference>
<dbReference type="PANTHER" id="PTHR30071">
    <property type="entry name" value="HEME EXPORTER PROTEIN C"/>
    <property type="match status" value="1"/>
</dbReference>